<evidence type="ECO:0000313" key="2">
    <source>
        <dbReference type="Proteomes" id="UP001497623"/>
    </source>
</evidence>
<keyword evidence="2" id="KW-1185">Reference proteome</keyword>
<dbReference type="EMBL" id="CAXKWB010100392">
    <property type="protein sequence ID" value="CAL4224355.1"/>
    <property type="molecule type" value="Genomic_DNA"/>
</dbReference>
<gene>
    <name evidence="1" type="ORF">MNOR_LOCUS39318</name>
</gene>
<comment type="caution">
    <text evidence="1">The sequence shown here is derived from an EMBL/GenBank/DDBJ whole genome shotgun (WGS) entry which is preliminary data.</text>
</comment>
<accession>A0AAV2SPE0</accession>
<reference evidence="1 2" key="1">
    <citation type="submission" date="2024-05" db="EMBL/GenBank/DDBJ databases">
        <authorList>
            <person name="Wallberg A."/>
        </authorList>
    </citation>
    <scope>NUCLEOTIDE SEQUENCE [LARGE SCALE GENOMIC DNA]</scope>
</reference>
<evidence type="ECO:0000313" key="1">
    <source>
        <dbReference type="EMBL" id="CAL4224355.1"/>
    </source>
</evidence>
<sequence>GTSMTISTLHRVFNREDNGHEIECVIEHSTLDEPDLTFIPVTVYFSPVPKQEHTFYPIELNSDYEVILSFSASPQPTAIMWSFVSNFQEIVKYIQIPFNNGKFSTSLIIGDNGNYQVLLRVAEITNEDLETHFNLHVANEIGAADYSVMLS</sequence>
<feature type="non-terminal residue" evidence="1">
    <location>
        <position position="151"/>
    </location>
</feature>
<name>A0AAV2SPE0_MEGNR</name>
<dbReference type="AlphaFoldDB" id="A0AAV2SPE0"/>
<dbReference type="Gene3D" id="2.60.40.10">
    <property type="entry name" value="Immunoglobulins"/>
    <property type="match status" value="1"/>
</dbReference>
<protein>
    <submittedName>
        <fullName evidence="1">Uncharacterized protein</fullName>
    </submittedName>
</protein>
<feature type="non-terminal residue" evidence="1">
    <location>
        <position position="1"/>
    </location>
</feature>
<organism evidence="1 2">
    <name type="scientific">Meganyctiphanes norvegica</name>
    <name type="common">Northern krill</name>
    <name type="synonym">Thysanopoda norvegica</name>
    <dbReference type="NCBI Taxonomy" id="48144"/>
    <lineage>
        <taxon>Eukaryota</taxon>
        <taxon>Metazoa</taxon>
        <taxon>Ecdysozoa</taxon>
        <taxon>Arthropoda</taxon>
        <taxon>Crustacea</taxon>
        <taxon>Multicrustacea</taxon>
        <taxon>Malacostraca</taxon>
        <taxon>Eumalacostraca</taxon>
        <taxon>Eucarida</taxon>
        <taxon>Euphausiacea</taxon>
        <taxon>Euphausiidae</taxon>
        <taxon>Meganyctiphanes</taxon>
    </lineage>
</organism>
<dbReference type="InterPro" id="IPR013783">
    <property type="entry name" value="Ig-like_fold"/>
</dbReference>
<dbReference type="Proteomes" id="UP001497623">
    <property type="component" value="Unassembled WGS sequence"/>
</dbReference>
<proteinExistence type="predicted"/>